<protein>
    <submittedName>
        <fullName evidence="1">SIR2 family protein</fullName>
    </submittedName>
</protein>
<reference evidence="1" key="1">
    <citation type="submission" date="2020-07" db="EMBL/GenBank/DDBJ databases">
        <title>Huge and variable diversity of episymbiotic CPR bacteria and DPANN archaea in groundwater ecosystems.</title>
        <authorList>
            <person name="He C.Y."/>
            <person name="Keren R."/>
            <person name="Whittaker M."/>
            <person name="Farag I.F."/>
            <person name="Doudna J."/>
            <person name="Cate J.H.D."/>
            <person name="Banfield J.F."/>
        </authorList>
    </citation>
    <scope>NUCLEOTIDE SEQUENCE</scope>
    <source>
        <strain evidence="1">NC_groundwater_763_Ag_S-0.2um_68_21</strain>
    </source>
</reference>
<sequence length="350" mass="40237">MADGKGVTVLFLGSGFTRGIGRIPTQKEGSFIDSVLGDGREARISFYKINGVPLPTWIRKIGDIEVCMSHLHNLAYSNLATPSSKGMAKKAIINLRSAIRDYMIAQKVEKWDVACEFARRFIRDAGKDKVVILTTNYDLFTENVLKEGQGLEFEYPEIPLQRAHQEHAVPLYKLHGSINWMEERRVGDRELIGVEPLYVRDDLADAKLDFVNVSNETHISCKEKGGYWVYKENGTGRVYTPILIPFFYQKEEWLGQRWGYLFQRHWASAKNWFYDNEIEKMFFIGCGLPRADTYLMSWLLSIFQKKKPETIKIVCDGDPDNLGKALSPFINPDEDIYKCGLKHFLDHFKS</sequence>
<evidence type="ECO:0000313" key="2">
    <source>
        <dbReference type="Proteomes" id="UP000782312"/>
    </source>
</evidence>
<dbReference type="Pfam" id="PF13289">
    <property type="entry name" value="SIR2_2"/>
    <property type="match status" value="1"/>
</dbReference>
<gene>
    <name evidence="1" type="ORF">HYZ11_18955</name>
</gene>
<name>A0A932I1M2_UNCTE</name>
<dbReference type="AlphaFoldDB" id="A0A932I1M2"/>
<organism evidence="1 2">
    <name type="scientific">Tectimicrobiota bacterium</name>
    <dbReference type="NCBI Taxonomy" id="2528274"/>
    <lineage>
        <taxon>Bacteria</taxon>
        <taxon>Pseudomonadati</taxon>
        <taxon>Nitrospinota/Tectimicrobiota group</taxon>
        <taxon>Candidatus Tectimicrobiota</taxon>
    </lineage>
</organism>
<evidence type="ECO:0000313" key="1">
    <source>
        <dbReference type="EMBL" id="MBI3129691.1"/>
    </source>
</evidence>
<accession>A0A932I1M2</accession>
<dbReference type="Proteomes" id="UP000782312">
    <property type="component" value="Unassembled WGS sequence"/>
</dbReference>
<comment type="caution">
    <text evidence="1">The sequence shown here is derived from an EMBL/GenBank/DDBJ whole genome shotgun (WGS) entry which is preliminary data.</text>
</comment>
<dbReference type="EMBL" id="JACPUR010000041">
    <property type="protein sequence ID" value="MBI3129691.1"/>
    <property type="molecule type" value="Genomic_DNA"/>
</dbReference>
<proteinExistence type="predicted"/>